<dbReference type="SUPFAM" id="SSF56935">
    <property type="entry name" value="Porins"/>
    <property type="match status" value="1"/>
</dbReference>
<evidence type="ECO:0000256" key="2">
    <source>
        <dbReference type="ARBA" id="ARBA00011233"/>
    </source>
</evidence>
<evidence type="ECO:0000313" key="13">
    <source>
        <dbReference type="EMBL" id="URI10640.1"/>
    </source>
</evidence>
<evidence type="ECO:0000256" key="7">
    <source>
        <dbReference type="ARBA" id="ARBA00023065"/>
    </source>
</evidence>
<feature type="signal peptide" evidence="11">
    <location>
        <begin position="1"/>
        <end position="19"/>
    </location>
</feature>
<protein>
    <submittedName>
        <fullName evidence="13">Porin</fullName>
    </submittedName>
</protein>
<evidence type="ECO:0000256" key="9">
    <source>
        <dbReference type="ARBA" id="ARBA00023136"/>
    </source>
</evidence>
<evidence type="ECO:0000259" key="12">
    <source>
        <dbReference type="Pfam" id="PF13609"/>
    </source>
</evidence>
<dbReference type="Gene3D" id="2.40.160.10">
    <property type="entry name" value="Porin"/>
    <property type="match status" value="1"/>
</dbReference>
<keyword evidence="4" id="KW-1134">Transmembrane beta strand</keyword>
<keyword evidence="10" id="KW-0998">Cell outer membrane</keyword>
<evidence type="ECO:0000256" key="8">
    <source>
        <dbReference type="ARBA" id="ARBA00023114"/>
    </source>
</evidence>
<evidence type="ECO:0000256" key="6">
    <source>
        <dbReference type="ARBA" id="ARBA00022729"/>
    </source>
</evidence>
<keyword evidence="9" id="KW-0472">Membrane</keyword>
<keyword evidence="7" id="KW-0406">Ion transport</keyword>
<dbReference type="InterPro" id="IPR050298">
    <property type="entry name" value="Gram-neg_bact_OMP"/>
</dbReference>
<evidence type="ECO:0000256" key="4">
    <source>
        <dbReference type="ARBA" id="ARBA00022452"/>
    </source>
</evidence>
<dbReference type="Pfam" id="PF13609">
    <property type="entry name" value="Porin_4"/>
    <property type="match status" value="1"/>
</dbReference>
<reference evidence="13" key="1">
    <citation type="submission" date="2022-05" db="EMBL/GenBank/DDBJ databases">
        <title>An RpoN-dependent PEP-CTERM gene is involved in floc formation of an Aquincola tertiaricarbonis strain.</title>
        <authorList>
            <person name="Qiu D."/>
            <person name="Xia M."/>
        </authorList>
    </citation>
    <scope>NUCLEOTIDE SEQUENCE</scope>
    <source>
        <strain evidence="13">RN12</strain>
    </source>
</reference>
<evidence type="ECO:0000256" key="3">
    <source>
        <dbReference type="ARBA" id="ARBA00022448"/>
    </source>
</evidence>
<dbReference type="InterPro" id="IPR023614">
    <property type="entry name" value="Porin_dom_sf"/>
</dbReference>
<evidence type="ECO:0000256" key="5">
    <source>
        <dbReference type="ARBA" id="ARBA00022692"/>
    </source>
</evidence>
<gene>
    <name evidence="13" type="ORF">MW290_16740</name>
</gene>
<evidence type="ECO:0000256" key="1">
    <source>
        <dbReference type="ARBA" id="ARBA00004571"/>
    </source>
</evidence>
<keyword evidence="3" id="KW-0813">Transport</keyword>
<dbReference type="RefSeq" id="WP_250198845.1">
    <property type="nucleotide sequence ID" value="NZ_CP097636.1"/>
</dbReference>
<dbReference type="CDD" id="cd00342">
    <property type="entry name" value="gram_neg_porins"/>
    <property type="match status" value="1"/>
</dbReference>
<dbReference type="PRINTS" id="PR00184">
    <property type="entry name" value="NEISSPPORIN"/>
</dbReference>
<accession>A0ABY4SH35</accession>
<evidence type="ECO:0000313" key="14">
    <source>
        <dbReference type="Proteomes" id="UP001056201"/>
    </source>
</evidence>
<feature type="domain" description="Porin" evidence="12">
    <location>
        <begin position="7"/>
        <end position="312"/>
    </location>
</feature>
<proteinExistence type="predicted"/>
<organism evidence="13 14">
    <name type="scientific">Aquincola tertiaricarbonis</name>
    <dbReference type="NCBI Taxonomy" id="391953"/>
    <lineage>
        <taxon>Bacteria</taxon>
        <taxon>Pseudomonadati</taxon>
        <taxon>Pseudomonadota</taxon>
        <taxon>Betaproteobacteria</taxon>
        <taxon>Burkholderiales</taxon>
        <taxon>Sphaerotilaceae</taxon>
        <taxon>Aquincola</taxon>
    </lineage>
</organism>
<comment type="subcellular location">
    <subcellularLocation>
        <location evidence="1">Cell outer membrane</location>
        <topology evidence="1">Multi-pass membrane protein</topology>
    </subcellularLocation>
</comment>
<dbReference type="PANTHER" id="PTHR34501:SF9">
    <property type="entry name" value="MAJOR OUTER MEMBRANE PROTEIN P.IA"/>
    <property type="match status" value="1"/>
</dbReference>
<evidence type="ECO:0000256" key="11">
    <source>
        <dbReference type="SAM" id="SignalP"/>
    </source>
</evidence>
<dbReference type="EMBL" id="CP097636">
    <property type="protein sequence ID" value="URI10640.1"/>
    <property type="molecule type" value="Genomic_DNA"/>
</dbReference>
<comment type="subunit">
    <text evidence="2">Homotrimer.</text>
</comment>
<evidence type="ECO:0000256" key="10">
    <source>
        <dbReference type="ARBA" id="ARBA00023237"/>
    </source>
</evidence>
<sequence length="339" mass="35501">MKKSLFALAVLGAFSGVAAAQSSVTLFGIVDAAVRYTDNNGTKLTELTNSGLASSRLGFRGVEDLGGGLKAGFWLESAIGNDDGSTNAQRFWHRRTTISLMGDFGEVRLGRDLVPTFTGYADFDVFGTNGVGDVSKLHTGVVTAAAAQRPALDTLVRADNMVSYFLPSNLGGFYGQVSVAAGEGTVGKKYMGGRLGYAAGPLNVGGFYGQTESTGDDDFKTGGIAAMYDFGAFKLNGIVSENKFRSAKERHFTFGGSVPVGAGLIRASYTKVQGKGSIDGNDADQFALGYVHNLSKRTALYTSYALIKNDGNAYYTVGGKGSALGDDSSGFEVGVRHSF</sequence>
<keyword evidence="6 11" id="KW-0732">Signal</keyword>
<name>A0ABY4SH35_AQUTE</name>
<feature type="chain" id="PRO_5046093311" evidence="11">
    <location>
        <begin position="20"/>
        <end position="339"/>
    </location>
</feature>
<dbReference type="InterPro" id="IPR002299">
    <property type="entry name" value="Porin_Neis"/>
</dbReference>
<dbReference type="Proteomes" id="UP001056201">
    <property type="component" value="Chromosome 2"/>
</dbReference>
<keyword evidence="5" id="KW-0812">Transmembrane</keyword>
<dbReference type="PANTHER" id="PTHR34501">
    <property type="entry name" value="PROTEIN YDDL-RELATED"/>
    <property type="match status" value="1"/>
</dbReference>
<dbReference type="InterPro" id="IPR033900">
    <property type="entry name" value="Gram_neg_porin_domain"/>
</dbReference>
<keyword evidence="14" id="KW-1185">Reference proteome</keyword>
<keyword evidence="8" id="KW-0626">Porin</keyword>